<feature type="compositionally biased region" description="Acidic residues" evidence="4">
    <location>
        <begin position="303"/>
        <end position="313"/>
    </location>
</feature>
<evidence type="ECO:0000256" key="4">
    <source>
        <dbReference type="SAM" id="MobiDB-lite"/>
    </source>
</evidence>
<organism evidence="6 7">
    <name type="scientific">Phytoactinopolyspora halotolerans</name>
    <dbReference type="NCBI Taxonomy" id="1981512"/>
    <lineage>
        <taxon>Bacteria</taxon>
        <taxon>Bacillati</taxon>
        <taxon>Actinomycetota</taxon>
        <taxon>Actinomycetes</taxon>
        <taxon>Jiangellales</taxon>
        <taxon>Jiangellaceae</taxon>
        <taxon>Phytoactinopolyspora</taxon>
    </lineage>
</organism>
<evidence type="ECO:0000256" key="3">
    <source>
        <dbReference type="ARBA" id="ARBA00023163"/>
    </source>
</evidence>
<dbReference type="SUPFAM" id="SSF47413">
    <property type="entry name" value="lambda repressor-like DNA-binding domains"/>
    <property type="match status" value="1"/>
</dbReference>
<dbReference type="SUPFAM" id="SSF53822">
    <property type="entry name" value="Periplasmic binding protein-like I"/>
    <property type="match status" value="1"/>
</dbReference>
<name>A0A6L9S6M6_9ACTN</name>
<evidence type="ECO:0000256" key="2">
    <source>
        <dbReference type="ARBA" id="ARBA00023125"/>
    </source>
</evidence>
<keyword evidence="2" id="KW-0238">DNA-binding</keyword>
<dbReference type="PANTHER" id="PTHR30146:SF138">
    <property type="entry name" value="TRANSCRIPTIONAL REGULATORY PROTEIN"/>
    <property type="match status" value="1"/>
</dbReference>
<gene>
    <name evidence="6" type="ORF">G1H10_09540</name>
</gene>
<dbReference type="Pfam" id="PF13377">
    <property type="entry name" value="Peripla_BP_3"/>
    <property type="match status" value="1"/>
</dbReference>
<dbReference type="Pfam" id="PF00356">
    <property type="entry name" value="LacI"/>
    <property type="match status" value="1"/>
</dbReference>
<reference evidence="6 7" key="1">
    <citation type="submission" date="2020-02" db="EMBL/GenBank/DDBJ databases">
        <authorList>
            <person name="Li X.-J."/>
            <person name="Han X.-M."/>
        </authorList>
    </citation>
    <scope>NUCLEOTIDE SEQUENCE [LARGE SCALE GENOMIC DNA]</scope>
    <source>
        <strain evidence="6 7">CCTCC AB 2017055</strain>
    </source>
</reference>
<dbReference type="AlphaFoldDB" id="A0A6L9S6M6"/>
<accession>A0A6L9S6M6</accession>
<dbReference type="EMBL" id="JAAGOA010000005">
    <property type="protein sequence ID" value="NEE00411.1"/>
    <property type="molecule type" value="Genomic_DNA"/>
</dbReference>
<feature type="region of interest" description="Disordered" evidence="4">
    <location>
        <begin position="303"/>
        <end position="335"/>
    </location>
</feature>
<dbReference type="Proteomes" id="UP000475214">
    <property type="component" value="Unassembled WGS sequence"/>
</dbReference>
<dbReference type="InterPro" id="IPR046335">
    <property type="entry name" value="LacI/GalR-like_sensor"/>
</dbReference>
<dbReference type="InterPro" id="IPR010982">
    <property type="entry name" value="Lambda_DNA-bd_dom_sf"/>
</dbReference>
<dbReference type="PROSITE" id="PS50932">
    <property type="entry name" value="HTH_LACI_2"/>
    <property type="match status" value="1"/>
</dbReference>
<keyword evidence="3" id="KW-0804">Transcription</keyword>
<keyword evidence="1" id="KW-0805">Transcription regulation</keyword>
<dbReference type="GO" id="GO:0000976">
    <property type="term" value="F:transcription cis-regulatory region binding"/>
    <property type="evidence" value="ECO:0007669"/>
    <property type="project" value="TreeGrafter"/>
</dbReference>
<evidence type="ECO:0000313" key="7">
    <source>
        <dbReference type="Proteomes" id="UP000475214"/>
    </source>
</evidence>
<dbReference type="InterPro" id="IPR000843">
    <property type="entry name" value="HTH_LacI"/>
</dbReference>
<sequence length="335" mass="35519">MKKQAGRATLKDVAEEAGVSISTVSRAFSSPERLSPATVQHIKEVAARLRFAVNPVAKALITGTSMNIGLVVPDIANPYMSTLLKAAQAHSRERSIGVFAADTDDSARIEREVCHQLAQQTRGIILCGPRMSVPHIRELSEMIPLVLVSRVVEGIPSLYTGSTPALEELVDELVGLGHRRIAYLSGPAQSWANKQRSRAVSRRVAAHGAEFVKLPPTTASYSDGRAAAGEVVESGATAVMAFDDVLASGLVEGLRRLGRSVPDDISVTGHDDILAELVYPGITTVTGQSARIGQLAVDWLLEEPAEDSDDGDGEAGRSRAIEGRVVHRGSVAAPP</sequence>
<proteinExistence type="predicted"/>
<feature type="domain" description="HTH lacI-type" evidence="5">
    <location>
        <begin position="8"/>
        <end position="62"/>
    </location>
</feature>
<evidence type="ECO:0000313" key="6">
    <source>
        <dbReference type="EMBL" id="NEE00411.1"/>
    </source>
</evidence>
<comment type="caution">
    <text evidence="6">The sequence shown here is derived from an EMBL/GenBank/DDBJ whole genome shotgun (WGS) entry which is preliminary data.</text>
</comment>
<dbReference type="GO" id="GO:0003700">
    <property type="term" value="F:DNA-binding transcription factor activity"/>
    <property type="evidence" value="ECO:0007669"/>
    <property type="project" value="TreeGrafter"/>
</dbReference>
<dbReference type="Gene3D" id="3.40.50.2300">
    <property type="match status" value="2"/>
</dbReference>
<dbReference type="CDD" id="cd06267">
    <property type="entry name" value="PBP1_LacI_sugar_binding-like"/>
    <property type="match status" value="1"/>
</dbReference>
<dbReference type="Gene3D" id="1.10.260.40">
    <property type="entry name" value="lambda repressor-like DNA-binding domains"/>
    <property type="match status" value="1"/>
</dbReference>
<feature type="compositionally biased region" description="Basic and acidic residues" evidence="4">
    <location>
        <begin position="314"/>
        <end position="325"/>
    </location>
</feature>
<evidence type="ECO:0000259" key="5">
    <source>
        <dbReference type="PROSITE" id="PS50932"/>
    </source>
</evidence>
<dbReference type="CDD" id="cd01392">
    <property type="entry name" value="HTH_LacI"/>
    <property type="match status" value="1"/>
</dbReference>
<dbReference type="PANTHER" id="PTHR30146">
    <property type="entry name" value="LACI-RELATED TRANSCRIPTIONAL REPRESSOR"/>
    <property type="match status" value="1"/>
</dbReference>
<keyword evidence="7" id="KW-1185">Reference proteome</keyword>
<protein>
    <submittedName>
        <fullName evidence="6">LacI family transcriptional regulator</fullName>
    </submittedName>
</protein>
<dbReference type="SMART" id="SM00354">
    <property type="entry name" value="HTH_LACI"/>
    <property type="match status" value="1"/>
</dbReference>
<evidence type="ECO:0000256" key="1">
    <source>
        <dbReference type="ARBA" id="ARBA00023015"/>
    </source>
</evidence>
<dbReference type="RefSeq" id="WP_163736043.1">
    <property type="nucleotide sequence ID" value="NZ_JAAGOA010000005.1"/>
</dbReference>
<dbReference type="InterPro" id="IPR028082">
    <property type="entry name" value="Peripla_BP_I"/>
</dbReference>